<comment type="caution">
    <text evidence="3">The sequence shown here is derived from an EMBL/GenBank/DDBJ whole genome shotgun (WGS) entry which is preliminary data.</text>
</comment>
<evidence type="ECO:0000313" key="4">
    <source>
        <dbReference type="Proteomes" id="UP001610100"/>
    </source>
</evidence>
<gene>
    <name evidence="3" type="ORF">V8G58_11795</name>
</gene>
<dbReference type="InterPro" id="IPR003410">
    <property type="entry name" value="HYR_dom"/>
</dbReference>
<organism evidence="3 4">
    <name type="scientific">Gaetbulibacter aestuarii</name>
    <dbReference type="NCBI Taxonomy" id="1502358"/>
    <lineage>
        <taxon>Bacteria</taxon>
        <taxon>Pseudomonadati</taxon>
        <taxon>Bacteroidota</taxon>
        <taxon>Flavobacteriia</taxon>
        <taxon>Flavobacteriales</taxon>
        <taxon>Flavobacteriaceae</taxon>
        <taxon>Gaetbulibacter</taxon>
    </lineage>
</organism>
<dbReference type="Pfam" id="PF02494">
    <property type="entry name" value="HYR"/>
    <property type="match status" value="1"/>
</dbReference>
<feature type="domain" description="HYR" evidence="2">
    <location>
        <begin position="361"/>
        <end position="451"/>
    </location>
</feature>
<dbReference type="EMBL" id="JBAWKB010000004">
    <property type="protein sequence ID" value="MFH6772617.1"/>
    <property type="molecule type" value="Genomic_DNA"/>
</dbReference>
<dbReference type="RefSeq" id="WP_395360913.1">
    <property type="nucleotide sequence ID" value="NZ_JBAWKB010000004.1"/>
</dbReference>
<reference evidence="3 4" key="1">
    <citation type="submission" date="2024-02" db="EMBL/GenBank/DDBJ databases">
        <title>A Gaetbulibacter species isolated from tidal flats and genomic insights of their niches.</title>
        <authorList>
            <person name="Ye Y."/>
        </authorList>
    </citation>
    <scope>NUCLEOTIDE SEQUENCE [LARGE SCALE GENOMIC DNA]</scope>
    <source>
        <strain evidence="3 4">KYW382</strain>
    </source>
</reference>
<proteinExistence type="predicted"/>
<keyword evidence="1" id="KW-0677">Repeat</keyword>
<sequence length="558" mass="58848">MGKHYKSNYRKSGNLKVIYFTFLFCFLLFGFQGNSQQILTPDNNIDCTTDPDGGNCSSSNVKILGAYIGDANGNVVNDNNVGTYSDTDLFYVYVKVDASGQGKYDLYAQFYLIDLSEGGSTSFVKAFTPGLIVTGDYKIDYPIENYVSNGQVNLVIGLEDILISWDNKNDNTPTCPTGNYSTCNGGIPDIVAEGPFKVYSKYDPILCNGDTTDVTIGVSGGTTPYNYTIDSNNTGGTATWTSPTLIFNGASSGTISVTLTDSNSHSETITVNLTEPTELVNTTDPSSGNLDCASSTTDASFTASGGTAPYTYTIDNNTTGGTASWTAPTLTFTGASNGTITVTFTDANGCSATNSIAFNYSDNSPPTITCPTAVTANTSDDGTGNCTTSVDLGTPLTNDNCGVKSVTASVDGGIIDPTTYLFSTGSTDVTWTVTDNSDNIATCVQTVTVVDNEHPGFNAPANIVLECDQDTSDLSITGNPNIYGDNCDPNPVVTYSDAITEGICANSYTITRTWRVTDVSGNYHDHNQIIFVEDTTDPTASNPAPITVQCADDVPAPD</sequence>
<accession>A0ABW7N479</accession>
<evidence type="ECO:0000313" key="3">
    <source>
        <dbReference type="EMBL" id="MFH6772617.1"/>
    </source>
</evidence>
<dbReference type="PROSITE" id="PS50825">
    <property type="entry name" value="HYR"/>
    <property type="match status" value="1"/>
</dbReference>
<protein>
    <submittedName>
        <fullName evidence="3">HYR domain-containing protein</fullName>
    </submittedName>
</protein>
<feature type="non-terminal residue" evidence="3">
    <location>
        <position position="558"/>
    </location>
</feature>
<evidence type="ECO:0000259" key="2">
    <source>
        <dbReference type="PROSITE" id="PS50825"/>
    </source>
</evidence>
<dbReference type="Proteomes" id="UP001610100">
    <property type="component" value="Unassembled WGS sequence"/>
</dbReference>
<keyword evidence="4" id="KW-1185">Reference proteome</keyword>
<evidence type="ECO:0000256" key="1">
    <source>
        <dbReference type="ARBA" id="ARBA00022737"/>
    </source>
</evidence>
<name>A0ABW7N479_9FLAO</name>